<dbReference type="InterPro" id="IPR051398">
    <property type="entry name" value="Polysacch_Deacetylase"/>
</dbReference>
<dbReference type="InterPro" id="IPR002509">
    <property type="entry name" value="NODB_dom"/>
</dbReference>
<evidence type="ECO:0000313" key="9">
    <source>
        <dbReference type="Proteomes" id="UP000251075"/>
    </source>
</evidence>
<comment type="caution">
    <text evidence="8">The sequence shown here is derived from an EMBL/GenBank/DDBJ whole genome shotgun (WGS) entry which is preliminary data.</text>
</comment>
<evidence type="ECO:0000256" key="1">
    <source>
        <dbReference type="ARBA" id="ARBA00003236"/>
    </source>
</evidence>
<dbReference type="SUPFAM" id="SSF88713">
    <property type="entry name" value="Glycoside hydrolase/deacetylase"/>
    <property type="match status" value="1"/>
</dbReference>
<evidence type="ECO:0000256" key="3">
    <source>
        <dbReference type="ARBA" id="ARBA00010973"/>
    </source>
</evidence>
<evidence type="ECO:0000313" key="8">
    <source>
        <dbReference type="EMBL" id="RAU22245.1"/>
    </source>
</evidence>
<accession>A0A364NZC1</accession>
<dbReference type="Pfam" id="PF01522">
    <property type="entry name" value="Polysacc_deac_1"/>
    <property type="match status" value="2"/>
</dbReference>
<dbReference type="Gene3D" id="3.20.20.370">
    <property type="entry name" value="Glycoside hydrolase/deacetylase"/>
    <property type="match status" value="1"/>
</dbReference>
<reference evidence="8 9" key="1">
    <citation type="submission" date="2017-11" db="EMBL/GenBank/DDBJ databases">
        <title>Draft genome sequence of magnetotactic bacterium Magnetospirillum kuznetsovii LBB-42.</title>
        <authorList>
            <person name="Grouzdev D.S."/>
            <person name="Rysina M.S."/>
            <person name="Baslerov R.V."/>
            <person name="Koziaeva V."/>
        </authorList>
    </citation>
    <scope>NUCLEOTIDE SEQUENCE [LARGE SCALE GENOMIC DNA]</scope>
    <source>
        <strain evidence="8 9">LBB-42</strain>
    </source>
</reference>
<comment type="similarity">
    <text evidence="3">Belongs to the polysaccharide deacetylase family.</text>
</comment>
<dbReference type="PANTHER" id="PTHR34216:SF3">
    <property type="entry name" value="POLY-BETA-1,6-N-ACETYL-D-GLUCOSAMINE N-DEACETYLASE"/>
    <property type="match status" value="1"/>
</dbReference>
<feature type="domain" description="NodB homology" evidence="7">
    <location>
        <begin position="192"/>
        <end position="295"/>
    </location>
</feature>
<feature type="domain" description="NodB homology" evidence="7">
    <location>
        <begin position="68"/>
        <end position="110"/>
    </location>
</feature>
<evidence type="ECO:0000259" key="7">
    <source>
        <dbReference type="Pfam" id="PF01522"/>
    </source>
</evidence>
<evidence type="ECO:0000256" key="4">
    <source>
        <dbReference type="ARBA" id="ARBA00020071"/>
    </source>
</evidence>
<dbReference type="EMBL" id="PGTO01000005">
    <property type="protein sequence ID" value="RAU22245.1"/>
    <property type="molecule type" value="Genomic_DNA"/>
</dbReference>
<evidence type="ECO:0000256" key="6">
    <source>
        <dbReference type="ARBA" id="ARBA00032976"/>
    </source>
</evidence>
<dbReference type="OrthoDB" id="9782872at2"/>
<comment type="function">
    <text evidence="1">Is involved in generating a small heat-stable compound (Nod), an acylated oligomer of N-acetylglucosamine, that stimulates mitosis in various plant protoplasts.</text>
</comment>
<proteinExistence type="inferred from homology"/>
<evidence type="ECO:0000256" key="5">
    <source>
        <dbReference type="ARBA" id="ARBA00022729"/>
    </source>
</evidence>
<gene>
    <name evidence="8" type="ORF">CU669_08955</name>
</gene>
<dbReference type="GO" id="GO:0016810">
    <property type="term" value="F:hydrolase activity, acting on carbon-nitrogen (but not peptide) bonds"/>
    <property type="evidence" value="ECO:0007669"/>
    <property type="project" value="InterPro"/>
</dbReference>
<dbReference type="RefSeq" id="WP_112143863.1">
    <property type="nucleotide sequence ID" value="NZ_PGTO01000005.1"/>
</dbReference>
<dbReference type="PANTHER" id="PTHR34216">
    <property type="match status" value="1"/>
</dbReference>
<comment type="subcellular location">
    <subcellularLocation>
        <location evidence="2">Secreted</location>
    </subcellularLocation>
</comment>
<dbReference type="Proteomes" id="UP000251075">
    <property type="component" value="Unassembled WGS sequence"/>
</dbReference>
<protein>
    <recommendedName>
        <fullName evidence="4">Chitooligosaccharide deacetylase</fullName>
    </recommendedName>
    <alternativeName>
        <fullName evidence="6">Nodulation protein B</fullName>
    </alternativeName>
</protein>
<dbReference type="GO" id="GO:0005975">
    <property type="term" value="P:carbohydrate metabolic process"/>
    <property type="evidence" value="ECO:0007669"/>
    <property type="project" value="InterPro"/>
</dbReference>
<organism evidence="8 9">
    <name type="scientific">Paramagnetospirillum kuznetsovii</name>
    <dbReference type="NCBI Taxonomy" id="2053833"/>
    <lineage>
        <taxon>Bacteria</taxon>
        <taxon>Pseudomonadati</taxon>
        <taxon>Pseudomonadota</taxon>
        <taxon>Alphaproteobacteria</taxon>
        <taxon>Rhodospirillales</taxon>
        <taxon>Magnetospirillaceae</taxon>
        <taxon>Paramagnetospirillum</taxon>
    </lineage>
</organism>
<keyword evidence="9" id="KW-1185">Reference proteome</keyword>
<dbReference type="InterPro" id="IPR011330">
    <property type="entry name" value="Glyco_hydro/deAcase_b/a-brl"/>
</dbReference>
<keyword evidence="5" id="KW-0732">Signal</keyword>
<sequence length="327" mass="36082">MAGADQSVTIFMYHDVRDPAQSRWPDRYRQRSFVSPAKFDADLELIGKRYHVISLRRALAGLSDEADLPANAAVLTFDDGLRDHADAVLPILTARKMRGCFFVAARSIMDGQVMHAHKIQFILAATAALDRLIADIAEMLAGLREENAEIPSFDDLWRSYSRSLVTDNHWSPEQVFVTRLLRGGLDASILHRIVNTLFAEKVTADEKAFAADLYLSPAQVGALAACGMDLGGHGTDSKNLCQLSEEERLAEINGARQLLECLVPAYVRSGSLAYAYPHGGHDDHVRRLMPQCGFAAGLSTEKRAAVASDDRFNLPRFDGAQDRPWEG</sequence>
<evidence type="ECO:0000256" key="2">
    <source>
        <dbReference type="ARBA" id="ARBA00004613"/>
    </source>
</evidence>
<dbReference type="GO" id="GO:0005576">
    <property type="term" value="C:extracellular region"/>
    <property type="evidence" value="ECO:0007669"/>
    <property type="project" value="UniProtKB-SubCell"/>
</dbReference>
<dbReference type="AlphaFoldDB" id="A0A364NZC1"/>
<name>A0A364NZC1_9PROT</name>